<keyword evidence="4" id="KW-1267">Proteomics identification</keyword>
<dbReference type="GO" id="GO:0043137">
    <property type="term" value="P:DNA replication, removal of RNA primer"/>
    <property type="evidence" value="ECO:0000318"/>
    <property type="project" value="GO_Central"/>
</dbReference>
<dbReference type="EMBL" id="BX284602">
    <property type="protein sequence ID" value="CAE45098.2"/>
    <property type="molecule type" value="Genomic_DNA"/>
</dbReference>
<gene>
    <name evidence="1" type="ORF">CELE_T09F3.5</name>
    <name evidence="1 3" type="ORF">T09F3.5</name>
</gene>
<dbReference type="OMA" id="TSSAHFM"/>
<reference evidence="1 2" key="1">
    <citation type="journal article" date="1998" name="Science">
        <title>Genome sequence of the nematode C. elegans: a platform for investigating biology.</title>
        <authorList>
            <consortium name="The C. elegans sequencing consortium"/>
            <person name="Sulson J.E."/>
            <person name="Waterston R."/>
        </authorList>
    </citation>
    <scope>NUCLEOTIDE SEQUENCE [LARGE SCALE GENOMIC DNA]</scope>
    <source>
        <strain evidence="1 2">Bristol N2</strain>
    </source>
</reference>
<dbReference type="eggNOG" id="KOG3752">
    <property type="taxonomic scope" value="Eukaryota"/>
</dbReference>
<accession>Q7YTF8</accession>
<dbReference type="Proteomes" id="UP000001940">
    <property type="component" value="Chromosome II"/>
</dbReference>
<sequence>MFIFRKVSLLQLPSTSTRSSFQLDIRWLGPRRESFREFTSNMEQNEANLGKFVRVDTTGYSFTDSTGKRIAKYGIYWGKDDTRNGIRTLPDGASNVAAMLTAILEAINVAREEDPPPSLLIYSDLLTSDTLLRDLSGWAKRDFYLRNQEAKMKNSEILHDLFLAVQGLHLKIVHKPSITPEDPKNRVTIAIMEGIVKKVQDHKVEKLETKREEIEIGTTLDKNGNIVRQASKSWPIVYVSARCKQNKEFVSAGYCTHWPDGPAGGKSFRYAPFPVTLFRAELAAIEEALKQTVDAELKNVTIITSSAHFMTGWQRRWIRTTEEHRPYTGKFYFDRICDLCARIDNVNFRYELESAESEIGMELEKKCTQGLSYALVGKDKSEYELELEDLVRDKEFRQEGVPIVRLYKTGTDFNAGYVWEESDGIQCCGTPSVLIRILEEAVARNESTILIRADSEKLIKSFEALLEVWRRTGWRNSQHKRIAKSAEWEKAWNLKQKIHVCWEIMQPVDEDDRRQNQRIPAYIKPSKS</sequence>
<keyword evidence="2" id="KW-1185">Reference proteome</keyword>
<dbReference type="AlphaFoldDB" id="Q7YTF8"/>
<dbReference type="FunFam" id="3.30.420.10:FF:000314">
    <property type="entry name" value="Protein CBG03113"/>
    <property type="match status" value="1"/>
</dbReference>
<organism evidence="1 2">
    <name type="scientific">Caenorhabditis elegans</name>
    <dbReference type="NCBI Taxonomy" id="6239"/>
    <lineage>
        <taxon>Eukaryota</taxon>
        <taxon>Metazoa</taxon>
        <taxon>Ecdysozoa</taxon>
        <taxon>Nematoda</taxon>
        <taxon>Chromadorea</taxon>
        <taxon>Rhabditida</taxon>
        <taxon>Rhabditina</taxon>
        <taxon>Rhabditomorpha</taxon>
        <taxon>Rhabditoidea</taxon>
        <taxon>Rhabditidae</taxon>
        <taxon>Peloderinae</taxon>
        <taxon>Caenorhabditis</taxon>
    </lineage>
</organism>
<dbReference type="SUPFAM" id="SSF53098">
    <property type="entry name" value="Ribonuclease H-like"/>
    <property type="match status" value="3"/>
</dbReference>
<dbReference type="HOGENOM" id="CLU_512132_0_0_1"/>
<dbReference type="RefSeq" id="NP_001022338.1">
    <property type="nucleotide sequence ID" value="NM_001027167.4"/>
</dbReference>
<dbReference type="KEGG" id="cel:CELE_T09F3.5"/>
<evidence type="ECO:0000313" key="2">
    <source>
        <dbReference type="Proteomes" id="UP000001940"/>
    </source>
</evidence>
<dbReference type="FunFam" id="3.30.420.10:FF:000315">
    <property type="match status" value="1"/>
</dbReference>
<dbReference type="GO" id="GO:0004523">
    <property type="term" value="F:RNA-DNA hybrid ribonuclease activity"/>
    <property type="evidence" value="ECO:0000318"/>
    <property type="project" value="GO_Central"/>
</dbReference>
<dbReference type="PaxDb" id="6239-T09F3.5"/>
<dbReference type="PeptideAtlas" id="Q7YTF8"/>
<dbReference type="Bgee" id="WBGene00011664">
    <property type="expression patterns" value="Expressed in germ line (C elegans) and 4 other cell types or tissues"/>
</dbReference>
<dbReference type="AGR" id="WB:WBGene00011664"/>
<dbReference type="UCSC" id="T09F3.5">
    <property type="organism name" value="c. elegans"/>
</dbReference>
<dbReference type="GO" id="GO:0003676">
    <property type="term" value="F:nucleic acid binding"/>
    <property type="evidence" value="ECO:0007669"/>
    <property type="project" value="InterPro"/>
</dbReference>
<evidence type="ECO:0000313" key="3">
    <source>
        <dbReference type="WormBase" id="T09F3.5"/>
    </source>
</evidence>
<evidence type="ECO:0007829" key="4">
    <source>
        <dbReference type="PeptideAtlas" id="Q7YTF8"/>
    </source>
</evidence>
<evidence type="ECO:0000313" key="1">
    <source>
        <dbReference type="EMBL" id="CAE45098.2"/>
    </source>
</evidence>
<dbReference type="OrthoDB" id="407198at2759"/>
<dbReference type="InParanoid" id="Q7YTF8"/>
<name>Q7YTF8_CAEEL</name>
<dbReference type="GeneID" id="3565885"/>
<dbReference type="SMR" id="Q7YTF8"/>
<dbReference type="InterPro" id="IPR036397">
    <property type="entry name" value="RNaseH_sf"/>
</dbReference>
<protein>
    <submittedName>
        <fullName evidence="1">RNase H type-1 domain-containing protein</fullName>
    </submittedName>
</protein>
<proteinExistence type="evidence at protein level"/>
<dbReference type="STRING" id="6239.T09F3.5.1"/>
<dbReference type="CTD" id="3565885"/>
<dbReference type="InterPro" id="IPR012337">
    <property type="entry name" value="RNaseH-like_sf"/>
</dbReference>
<dbReference type="Gene3D" id="3.30.420.10">
    <property type="entry name" value="Ribonuclease H-like superfamily/Ribonuclease H"/>
    <property type="match status" value="3"/>
</dbReference>
<dbReference type="FunCoup" id="Q7YTF8">
    <property type="interactions" value="440"/>
</dbReference>
<dbReference type="WormBase" id="T09F3.5">
    <property type="protein sequence ID" value="CE36504"/>
    <property type="gene ID" value="WBGene00011664"/>
</dbReference>